<dbReference type="InterPro" id="IPR013325">
    <property type="entry name" value="RNA_pol_sigma_r2"/>
</dbReference>
<dbReference type="Gene3D" id="1.10.1740.10">
    <property type="match status" value="1"/>
</dbReference>
<organism evidence="2 3">
    <name type="scientific">Dorea formicigenerans</name>
    <dbReference type="NCBI Taxonomy" id="39486"/>
    <lineage>
        <taxon>Bacteria</taxon>
        <taxon>Bacillati</taxon>
        <taxon>Bacillota</taxon>
        <taxon>Clostridia</taxon>
        <taxon>Lachnospirales</taxon>
        <taxon>Lachnospiraceae</taxon>
        <taxon>Dorea</taxon>
    </lineage>
</organism>
<dbReference type="InterPro" id="IPR024760">
    <property type="entry name" value="HTH_dom_conjug_TS-like"/>
</dbReference>
<dbReference type="RefSeq" id="WP_118399227.1">
    <property type="nucleotide sequence ID" value="NZ_QRUK01000034.1"/>
</dbReference>
<gene>
    <name evidence="2" type="ORF">DWY33_13660</name>
</gene>
<protein>
    <submittedName>
        <fullName evidence="2">Helix-turn-helix domain-containing protein</fullName>
    </submittedName>
</protein>
<dbReference type="AlphaFoldDB" id="A0A412EXH4"/>
<dbReference type="EMBL" id="QRUK01000034">
    <property type="protein sequence ID" value="RGR55657.1"/>
    <property type="molecule type" value="Genomic_DNA"/>
</dbReference>
<evidence type="ECO:0000313" key="3">
    <source>
        <dbReference type="Proteomes" id="UP000283652"/>
    </source>
</evidence>
<reference evidence="2 3" key="1">
    <citation type="submission" date="2018-08" db="EMBL/GenBank/DDBJ databases">
        <title>A genome reference for cultivated species of the human gut microbiota.</title>
        <authorList>
            <person name="Zou Y."/>
            <person name="Xue W."/>
            <person name="Luo G."/>
        </authorList>
    </citation>
    <scope>NUCLEOTIDE SEQUENCE [LARGE SCALE GENOMIC DNA]</scope>
    <source>
        <strain evidence="2 3">AF25-11</strain>
    </source>
</reference>
<evidence type="ECO:0000259" key="1">
    <source>
        <dbReference type="Pfam" id="PF12645"/>
    </source>
</evidence>
<name>A0A412EXH4_9FIRM</name>
<dbReference type="Proteomes" id="UP000283652">
    <property type="component" value="Unassembled WGS sequence"/>
</dbReference>
<proteinExistence type="predicted"/>
<dbReference type="GO" id="GO:0003700">
    <property type="term" value="F:DNA-binding transcription factor activity"/>
    <property type="evidence" value="ECO:0007669"/>
    <property type="project" value="InterPro"/>
</dbReference>
<accession>A0A412EXH4</accession>
<dbReference type="GO" id="GO:0006352">
    <property type="term" value="P:DNA-templated transcription initiation"/>
    <property type="evidence" value="ECO:0007669"/>
    <property type="project" value="InterPro"/>
</dbReference>
<dbReference type="Pfam" id="PF12645">
    <property type="entry name" value="HTH_16"/>
    <property type="match status" value="1"/>
</dbReference>
<dbReference type="SUPFAM" id="SSF88946">
    <property type="entry name" value="Sigma2 domain of RNA polymerase sigma factors"/>
    <property type="match status" value="1"/>
</dbReference>
<evidence type="ECO:0000313" key="2">
    <source>
        <dbReference type="EMBL" id="RGR55657.1"/>
    </source>
</evidence>
<sequence length="76" mass="8782">MRNSRLLPYETIVQATSGEPEAVNLVLQHYKGYIRYAARISRQADRDAEDYITETLLKALFKFRLDKLAALSFTTE</sequence>
<feature type="domain" description="Helix-turn-helix conjugative transposon-like" evidence="1">
    <location>
        <begin position="9"/>
        <end position="64"/>
    </location>
</feature>
<comment type="caution">
    <text evidence="2">The sequence shown here is derived from an EMBL/GenBank/DDBJ whole genome shotgun (WGS) entry which is preliminary data.</text>
</comment>